<dbReference type="SUPFAM" id="SSF48452">
    <property type="entry name" value="TPR-like"/>
    <property type="match status" value="1"/>
</dbReference>
<dbReference type="Gene3D" id="1.20.58.320">
    <property type="entry name" value="TPR-like"/>
    <property type="match status" value="1"/>
</dbReference>
<dbReference type="Proteomes" id="UP000741360">
    <property type="component" value="Unassembled WGS sequence"/>
</dbReference>
<dbReference type="AlphaFoldDB" id="A0A932M1F2"/>
<dbReference type="Gene3D" id="1.25.40.10">
    <property type="entry name" value="Tetratricopeptide repeat domain"/>
    <property type="match status" value="1"/>
</dbReference>
<dbReference type="InterPro" id="IPR011990">
    <property type="entry name" value="TPR-like_helical_dom_sf"/>
</dbReference>
<evidence type="ECO:0000313" key="1">
    <source>
        <dbReference type="EMBL" id="MBI3015983.1"/>
    </source>
</evidence>
<evidence type="ECO:0000313" key="2">
    <source>
        <dbReference type="Proteomes" id="UP000741360"/>
    </source>
</evidence>
<dbReference type="Pfam" id="PF06041">
    <property type="entry name" value="DUF924"/>
    <property type="match status" value="1"/>
</dbReference>
<proteinExistence type="predicted"/>
<dbReference type="PANTHER" id="PTHR23004">
    <property type="entry name" value="DOUBLECORTIN DOMAIN CONTAINING 2"/>
    <property type="match status" value="1"/>
</dbReference>
<accession>A0A932M1F2</accession>
<comment type="caution">
    <text evidence="1">The sequence shown here is derived from an EMBL/GenBank/DDBJ whole genome shotgun (WGS) entry which is preliminary data.</text>
</comment>
<dbReference type="PANTHER" id="PTHR23004:SF7">
    <property type="entry name" value="DUF924-DOMAIN-CONTAINING PROTEIN"/>
    <property type="match status" value="1"/>
</dbReference>
<reference evidence="1" key="1">
    <citation type="submission" date="2020-07" db="EMBL/GenBank/DDBJ databases">
        <title>Huge and variable diversity of episymbiotic CPR bacteria and DPANN archaea in groundwater ecosystems.</title>
        <authorList>
            <person name="He C.Y."/>
            <person name="Keren R."/>
            <person name="Whittaker M."/>
            <person name="Farag I.F."/>
            <person name="Doudna J."/>
            <person name="Cate J.H.D."/>
            <person name="Banfield J.F."/>
        </authorList>
    </citation>
    <scope>NUCLEOTIDE SEQUENCE</scope>
    <source>
        <strain evidence="1">NC_groundwater_717_Ag_S-0.2um_59_8</strain>
    </source>
</reference>
<sequence>MRFWFGEAGDRERIADRIRFWFQGGEGVDRAIQTEFAGDVERAAAGRLDRWKESARGRLALIILLDQFSRNIYRDTPGAFANDAQARELCLEGLRTGVDRDLGTFERAFFYLPLEHSEDIALQERSVRCFQELLDGVGPEWKETFSSFLDYAVRHRDVVKRFGRFPHRNEILGRASTPEETEFLRQPGSSF</sequence>
<dbReference type="EMBL" id="JACPSX010000254">
    <property type="protein sequence ID" value="MBI3015983.1"/>
    <property type="molecule type" value="Genomic_DNA"/>
</dbReference>
<name>A0A932M1F2_UNCTE</name>
<protein>
    <submittedName>
        <fullName evidence="1">DUF924 domain-containing protein</fullName>
    </submittedName>
</protein>
<dbReference type="InterPro" id="IPR010323">
    <property type="entry name" value="DUF924"/>
</dbReference>
<gene>
    <name evidence="1" type="ORF">HYY65_13210</name>
</gene>
<organism evidence="1 2">
    <name type="scientific">Tectimicrobiota bacterium</name>
    <dbReference type="NCBI Taxonomy" id="2528274"/>
    <lineage>
        <taxon>Bacteria</taxon>
        <taxon>Pseudomonadati</taxon>
        <taxon>Nitrospinota/Tectimicrobiota group</taxon>
        <taxon>Candidatus Tectimicrobiota</taxon>
    </lineage>
</organism>